<evidence type="ECO:0000259" key="9">
    <source>
        <dbReference type="PROSITE" id="PS51278"/>
    </source>
</evidence>
<evidence type="ECO:0000256" key="8">
    <source>
        <dbReference type="PIRSR" id="PIRSR001589-3"/>
    </source>
</evidence>
<dbReference type="InParanoid" id="A0A067M8M7"/>
<evidence type="ECO:0000313" key="10">
    <source>
        <dbReference type="EMBL" id="KDQ07926.1"/>
    </source>
</evidence>
<dbReference type="CDD" id="cd01991">
    <property type="entry name" value="Asn_synthase_B_C"/>
    <property type="match status" value="1"/>
</dbReference>
<dbReference type="Proteomes" id="UP000027195">
    <property type="component" value="Unassembled WGS sequence"/>
</dbReference>
<dbReference type="GO" id="GO:0004066">
    <property type="term" value="F:asparagine synthase (glutamine-hydrolyzing) activity"/>
    <property type="evidence" value="ECO:0007669"/>
    <property type="project" value="InterPro"/>
</dbReference>
<dbReference type="PANTHER" id="PTHR43284:SF1">
    <property type="entry name" value="ASPARAGINE SYNTHETASE"/>
    <property type="match status" value="1"/>
</dbReference>
<dbReference type="HOGENOM" id="CLU_014658_1_0_1"/>
<accession>A0A067M8M7</accession>
<organism evidence="10 11">
    <name type="scientific">Botryobasidium botryosum (strain FD-172 SS1)</name>
    <dbReference type="NCBI Taxonomy" id="930990"/>
    <lineage>
        <taxon>Eukaryota</taxon>
        <taxon>Fungi</taxon>
        <taxon>Dikarya</taxon>
        <taxon>Basidiomycota</taxon>
        <taxon>Agaricomycotina</taxon>
        <taxon>Agaricomycetes</taxon>
        <taxon>Cantharellales</taxon>
        <taxon>Botryobasidiaceae</taxon>
        <taxon>Botryobasidium</taxon>
    </lineage>
</organism>
<keyword evidence="4 6" id="KW-0315">Glutamine amidotransferase</keyword>
<name>A0A067M8M7_BOTB1</name>
<evidence type="ECO:0000256" key="7">
    <source>
        <dbReference type="PIRSR" id="PIRSR001589-2"/>
    </source>
</evidence>
<dbReference type="Pfam" id="PF00733">
    <property type="entry name" value="Asn_synthase"/>
    <property type="match status" value="1"/>
</dbReference>
<dbReference type="GO" id="GO:0006529">
    <property type="term" value="P:asparagine biosynthetic process"/>
    <property type="evidence" value="ECO:0007669"/>
    <property type="project" value="UniProtKB-KW"/>
</dbReference>
<dbReference type="InterPro" id="IPR051786">
    <property type="entry name" value="ASN_synthetase/amidase"/>
</dbReference>
<dbReference type="SUPFAM" id="SSF56235">
    <property type="entry name" value="N-terminal nucleophile aminohydrolases (Ntn hydrolases)"/>
    <property type="match status" value="1"/>
</dbReference>
<dbReference type="PANTHER" id="PTHR43284">
    <property type="entry name" value="ASPARAGINE SYNTHETASE (GLUTAMINE-HYDROLYZING)"/>
    <property type="match status" value="1"/>
</dbReference>
<comment type="similarity">
    <text evidence="1">Belongs to the asparagine synthetase family.</text>
</comment>
<dbReference type="InterPro" id="IPR033738">
    <property type="entry name" value="AsnB_N"/>
</dbReference>
<dbReference type="PROSITE" id="PS51278">
    <property type="entry name" value="GATASE_TYPE_2"/>
    <property type="match status" value="1"/>
</dbReference>
<feature type="site" description="Important for beta-aspartyl-AMP intermediate formation" evidence="8">
    <location>
        <position position="376"/>
    </location>
</feature>
<dbReference type="Gene3D" id="3.40.50.620">
    <property type="entry name" value="HUPs"/>
    <property type="match status" value="2"/>
</dbReference>
<dbReference type="Gene3D" id="3.60.20.10">
    <property type="entry name" value="Glutamine Phosphoribosylpyrophosphate, subunit 1, domain 1"/>
    <property type="match status" value="1"/>
</dbReference>
<evidence type="ECO:0000256" key="3">
    <source>
        <dbReference type="ARBA" id="ARBA00022840"/>
    </source>
</evidence>
<feature type="active site" description="For GATase activity" evidence="6">
    <location>
        <position position="2"/>
    </location>
</feature>
<keyword evidence="11" id="KW-1185">Reference proteome</keyword>
<dbReference type="EMBL" id="KL198098">
    <property type="protein sequence ID" value="KDQ07926.1"/>
    <property type="molecule type" value="Genomic_DNA"/>
</dbReference>
<dbReference type="InterPro" id="IPR017932">
    <property type="entry name" value="GATase_2_dom"/>
</dbReference>
<protein>
    <recommendedName>
        <fullName evidence="9">Glutamine amidotransferase type-2 domain-containing protein</fullName>
    </recommendedName>
</protein>
<dbReference type="OrthoDB" id="409189at2759"/>
<dbReference type="CDD" id="cd00712">
    <property type="entry name" value="AsnB"/>
    <property type="match status" value="1"/>
</dbReference>
<dbReference type="InterPro" id="IPR006426">
    <property type="entry name" value="Asn_synth_AEB"/>
</dbReference>
<evidence type="ECO:0000256" key="5">
    <source>
        <dbReference type="PIRNR" id="PIRNR001589"/>
    </source>
</evidence>
<evidence type="ECO:0000256" key="2">
    <source>
        <dbReference type="ARBA" id="ARBA00022741"/>
    </source>
</evidence>
<sequence>MCGLTAVYYAQASPPPSTANLGSALNKSLETIKYRGPDSSGTWVSDDARVGLGHVRLSIIGLANGLQPLSDESGTVHCVVNGEFYGFEKIRTELEAKGSVFATETDSEILIHLYKHYSVNFVQRLRGEFAFVLYDSTRQLLFAARDRSGIKPLYYTLSGGRLLIASELKALPALGLEPKWDVESILQMGEYFDDRTILKGVQKIPPGYLLTFRRSGHLFLRSYWDHNYPDAAVPDPRTVEEMVQGARERMIEAVRLRLRSDVPVAVYLSGGIDSSSVAGIATSILREKNPEAKISTFTLGFPGTKDLDEGPSARRTAEFLGADAHMVEPSEKDLVEAFEESVWHAESPYFAFNAAGKLLLSKFVHNQGYKVVLTGEGADETFGGYIFFIPDYLRAPDPATRDPVVSLPTDAERAVLLHKIESTPAPVAQLALQQMSYTDQAEARSVLGGISTPRSWAAILFDAELFVPEIPWAFGKAEGTMMIAQGLEPRARENAASGKWHPLHTSLYVGQKVILPWLLSAMGERLELANSVESRPAFLDHALVEYVNSLPPSVKVRPVQDENGEWTCTEKWILREAARPFVTDELYRRRKMHYNTPIARPSTSPAKPALTPLGILLQNRVTKENVERLGWANWSYVEGLLNEFLGATEWPTDGGLSMGARKLLGVLSLITLGERLQIPAWSPRKAHL</sequence>
<evidence type="ECO:0000256" key="6">
    <source>
        <dbReference type="PIRSR" id="PIRSR001589-1"/>
    </source>
</evidence>
<dbReference type="PIRSF" id="PIRSF001589">
    <property type="entry name" value="Asn_synthetase_glu-h"/>
    <property type="match status" value="1"/>
</dbReference>
<evidence type="ECO:0000313" key="11">
    <source>
        <dbReference type="Proteomes" id="UP000027195"/>
    </source>
</evidence>
<dbReference type="InterPro" id="IPR029055">
    <property type="entry name" value="Ntn_hydrolases_N"/>
</dbReference>
<keyword evidence="6" id="KW-0061">Asparagine biosynthesis</keyword>
<feature type="binding site" evidence="7">
    <location>
        <position position="106"/>
    </location>
    <ligand>
        <name>L-glutamine</name>
        <dbReference type="ChEBI" id="CHEBI:58359"/>
    </ligand>
</feature>
<dbReference type="GO" id="GO:0005829">
    <property type="term" value="C:cytosol"/>
    <property type="evidence" value="ECO:0007669"/>
    <property type="project" value="TreeGrafter"/>
</dbReference>
<gene>
    <name evidence="10" type="ORF">BOTBODRAFT_38363</name>
</gene>
<dbReference type="GO" id="GO:0005524">
    <property type="term" value="F:ATP binding"/>
    <property type="evidence" value="ECO:0007669"/>
    <property type="project" value="UniProtKB-KW"/>
</dbReference>
<reference evidence="11" key="1">
    <citation type="journal article" date="2014" name="Proc. Natl. Acad. Sci. U.S.A.">
        <title>Extensive sampling of basidiomycete genomes demonstrates inadequacy of the white-rot/brown-rot paradigm for wood decay fungi.</title>
        <authorList>
            <person name="Riley R."/>
            <person name="Salamov A.A."/>
            <person name="Brown D.W."/>
            <person name="Nagy L.G."/>
            <person name="Floudas D."/>
            <person name="Held B.W."/>
            <person name="Levasseur A."/>
            <person name="Lombard V."/>
            <person name="Morin E."/>
            <person name="Otillar R."/>
            <person name="Lindquist E.A."/>
            <person name="Sun H."/>
            <person name="LaButti K.M."/>
            <person name="Schmutz J."/>
            <person name="Jabbour D."/>
            <person name="Luo H."/>
            <person name="Baker S.E."/>
            <person name="Pisabarro A.G."/>
            <person name="Walton J.D."/>
            <person name="Blanchette R.A."/>
            <person name="Henrissat B."/>
            <person name="Martin F."/>
            <person name="Cullen D."/>
            <person name="Hibbett D.S."/>
            <person name="Grigoriev I.V."/>
        </authorList>
    </citation>
    <scope>NUCLEOTIDE SEQUENCE [LARGE SCALE GENOMIC DNA]</scope>
    <source>
        <strain evidence="11">FD-172 SS1</strain>
    </source>
</reference>
<dbReference type="AlphaFoldDB" id="A0A067M8M7"/>
<proteinExistence type="inferred from homology"/>
<dbReference type="NCBIfam" id="TIGR01536">
    <property type="entry name" value="asn_synth_AEB"/>
    <property type="match status" value="1"/>
</dbReference>
<dbReference type="Pfam" id="PF13537">
    <property type="entry name" value="GATase_7"/>
    <property type="match status" value="1"/>
</dbReference>
<evidence type="ECO:0000256" key="1">
    <source>
        <dbReference type="ARBA" id="ARBA00005752"/>
    </source>
</evidence>
<dbReference type="InterPro" id="IPR014729">
    <property type="entry name" value="Rossmann-like_a/b/a_fold"/>
</dbReference>
<keyword evidence="2 5" id="KW-0547">Nucleotide-binding</keyword>
<keyword evidence="6" id="KW-0028">Amino-acid biosynthesis</keyword>
<dbReference type="SUPFAM" id="SSF52402">
    <property type="entry name" value="Adenine nucleotide alpha hydrolases-like"/>
    <property type="match status" value="1"/>
</dbReference>
<keyword evidence="3 5" id="KW-0067">ATP-binding</keyword>
<feature type="domain" description="Glutamine amidotransferase type-2" evidence="9">
    <location>
        <begin position="2"/>
        <end position="215"/>
    </location>
</feature>
<dbReference type="InterPro" id="IPR001962">
    <property type="entry name" value="Asn_synthase"/>
</dbReference>
<evidence type="ECO:0000256" key="4">
    <source>
        <dbReference type="ARBA" id="ARBA00022962"/>
    </source>
</evidence>
<dbReference type="STRING" id="930990.A0A067M8M7"/>